<dbReference type="RefSeq" id="WP_135060124.1">
    <property type="nucleotide sequence ID" value="NZ_CP038254.1"/>
</dbReference>
<feature type="transmembrane region" description="Helical" evidence="1">
    <location>
        <begin position="47"/>
        <end position="72"/>
    </location>
</feature>
<name>A0AAX1EFB0_9GAMM</name>
<reference evidence="2 3" key="1">
    <citation type="submission" date="2019-03" db="EMBL/GenBank/DDBJ databases">
        <title>Diverse conjugative elements silence natural transformation in Legionella species.</title>
        <authorList>
            <person name="Durieux I."/>
            <person name="Ginevra C."/>
            <person name="Attaiech L."/>
            <person name="Picq K."/>
            <person name="Juan P.A."/>
            <person name="Jarraud S."/>
            <person name="Charpentier X."/>
        </authorList>
    </citation>
    <scope>NUCLEOTIDE SEQUENCE [LARGE SCALE GENOMIC DNA]</scope>
    <source>
        <strain evidence="2 3">HL-0427-4011</strain>
    </source>
</reference>
<dbReference type="AlphaFoldDB" id="A0AAX1EFB0"/>
<evidence type="ECO:0000313" key="2">
    <source>
        <dbReference type="EMBL" id="QBR83795.1"/>
    </source>
</evidence>
<keyword evidence="1" id="KW-1133">Transmembrane helix</keyword>
<feature type="transmembrane region" description="Helical" evidence="1">
    <location>
        <begin position="12"/>
        <end position="35"/>
    </location>
</feature>
<proteinExistence type="predicted"/>
<keyword evidence="1" id="KW-0472">Membrane</keyword>
<keyword evidence="1" id="KW-0812">Transmembrane</keyword>
<organism evidence="2 3">
    <name type="scientific">Legionella israelensis</name>
    <dbReference type="NCBI Taxonomy" id="454"/>
    <lineage>
        <taxon>Bacteria</taxon>
        <taxon>Pseudomonadati</taxon>
        <taxon>Pseudomonadota</taxon>
        <taxon>Gammaproteobacteria</taxon>
        <taxon>Legionellales</taxon>
        <taxon>Legionellaceae</taxon>
        <taxon>Legionella</taxon>
    </lineage>
</organism>
<evidence type="ECO:0000256" key="1">
    <source>
        <dbReference type="SAM" id="Phobius"/>
    </source>
</evidence>
<dbReference type="Proteomes" id="UP000295517">
    <property type="component" value="Chromosome"/>
</dbReference>
<sequence length="311" mass="36037">MPLLNELLRPEPFLLFWLIYALICLPLTYAMLFILPRHLQKQNKANFIFLYFFCVSILVLGLLIALILVVGLRLKKLPPKKRSNFASLQTPAFQQAPAEESIAFGEASAFELIQTKKTSKTKKQKLLVAISQYNTGYVSRINRLALSDEVDEVRLYAQCLIEKKERKLSNSVKRLHIQLQKTKNRQKAAFYQKQLAEIMWEQIYQFLVGNGTFVATLKKIEEYAHEAFDVLKDDMELPLLLAKVALRNSKLDEAKNWLLNAKQNQAPEYKVRSLLAEIDYHKRNYQAVKDQLKYCRNPGIIGLQPVTAFWE</sequence>
<gene>
    <name evidence="2" type="ORF">E3983_05175</name>
</gene>
<accession>A0AAX1EFB0</accession>
<evidence type="ECO:0000313" key="3">
    <source>
        <dbReference type="Proteomes" id="UP000295517"/>
    </source>
</evidence>
<dbReference type="EMBL" id="CP038254">
    <property type="protein sequence ID" value="QBR83795.1"/>
    <property type="molecule type" value="Genomic_DNA"/>
</dbReference>
<protein>
    <submittedName>
        <fullName evidence="2">Uncharacterized protein</fullName>
    </submittedName>
</protein>